<dbReference type="GO" id="GO:0003735">
    <property type="term" value="F:structural constituent of ribosome"/>
    <property type="evidence" value="ECO:0007669"/>
    <property type="project" value="UniProtKB-UniRule"/>
</dbReference>
<keyword evidence="1" id="KW-0687">Ribonucleoprotein</keyword>
<dbReference type="GO" id="GO:0003723">
    <property type="term" value="F:RNA binding"/>
    <property type="evidence" value="ECO:0007669"/>
    <property type="project" value="InterPro"/>
</dbReference>
<dbReference type="Gene3D" id="3.30.160.20">
    <property type="match status" value="1"/>
</dbReference>
<dbReference type="GO" id="GO:1990904">
    <property type="term" value="C:ribonucleoprotein complex"/>
    <property type="evidence" value="ECO:0007669"/>
    <property type="project" value="UniProtKB-UniRule"/>
</dbReference>
<accession>A0A151LX67</accession>
<sequence>MIINIINKKLNNFYILYYSIILLKSIFILILKNKFNNYLYKIYNILIIYLKLYYIINNRKNKKYIFNNKDLNFIYFYIYKYNNNVKFNNDIIRLNNNISNIIEKIIEIKKISYTIKKGRIKRYKIVLVLGNKQGWIGLGVSKNININKAIISSKVKALNNIYYFKYSLLNIYKLRYIYINYNKFFIKLQFKIYNYLNIRFLLLKYLFECLGYFNCKVIIYYNIIHNKYNLLNKLLLVLFNIF</sequence>
<evidence type="ECO:0000313" key="4">
    <source>
        <dbReference type="EMBL" id="KYO03784.1"/>
    </source>
</evidence>
<dbReference type="GeneID" id="29779074"/>
<dbReference type="Pfam" id="PF00333">
    <property type="entry name" value="Ribosomal_S5"/>
    <property type="match status" value="1"/>
</dbReference>
<feature type="transmembrane region" description="Helical" evidence="2">
    <location>
        <begin position="12"/>
        <end position="32"/>
    </location>
</feature>
<protein>
    <submittedName>
        <fullName evidence="4">Apicoplast ribosomal protein S5</fullName>
    </submittedName>
</protein>
<organism evidence="4 5">
    <name type="scientific">Plasmodium gaboni</name>
    <dbReference type="NCBI Taxonomy" id="647221"/>
    <lineage>
        <taxon>Eukaryota</taxon>
        <taxon>Sar</taxon>
        <taxon>Alveolata</taxon>
        <taxon>Apicomplexa</taxon>
        <taxon>Aconoidasida</taxon>
        <taxon>Haemosporida</taxon>
        <taxon>Plasmodiidae</taxon>
        <taxon>Plasmodium</taxon>
        <taxon>Plasmodium (Laverania)</taxon>
    </lineage>
</organism>
<keyword evidence="2" id="KW-1133">Transmembrane helix</keyword>
<dbReference type="Proteomes" id="UP000076004">
    <property type="component" value="Apicoplast Pltd"/>
</dbReference>
<evidence type="ECO:0000256" key="2">
    <source>
        <dbReference type="SAM" id="Phobius"/>
    </source>
</evidence>
<gene>
    <name evidence="4" type="ORF">PGSY75_API02300</name>
</gene>
<evidence type="ECO:0000256" key="1">
    <source>
        <dbReference type="PROSITE-ProRule" id="PRU00268"/>
    </source>
</evidence>
<dbReference type="InterPro" id="IPR013810">
    <property type="entry name" value="Ribosomal_uS5_N"/>
</dbReference>
<keyword evidence="2" id="KW-0472">Membrane</keyword>
<keyword evidence="1 4" id="KW-0689">Ribosomal protein</keyword>
<keyword evidence="2" id="KW-0812">Transmembrane</keyword>
<dbReference type="GO" id="GO:0006412">
    <property type="term" value="P:translation"/>
    <property type="evidence" value="ECO:0007669"/>
    <property type="project" value="InterPro"/>
</dbReference>
<evidence type="ECO:0000313" key="5">
    <source>
        <dbReference type="Proteomes" id="UP000076004"/>
    </source>
</evidence>
<dbReference type="RefSeq" id="XP_018643978.1">
    <property type="nucleotide sequence ID" value="NW_017385168.1"/>
</dbReference>
<feature type="domain" description="S5 DRBM" evidence="3">
    <location>
        <begin position="101"/>
        <end position="164"/>
    </location>
</feature>
<dbReference type="AlphaFoldDB" id="A0A151LX67"/>
<reference evidence="4 5" key="1">
    <citation type="journal article" date="2016" name="Nat. Commun.">
        <title>Genomes of cryptic chimpanzee Plasmodium species reveal key evolutionary events leading to human malaria.</title>
        <authorList>
            <person name="Sundararaman S.A."/>
            <person name="Plenderleith L.J."/>
            <person name="Liu W."/>
            <person name="Loy D.E."/>
            <person name="Learn G.H."/>
            <person name="Li Y."/>
            <person name="Shaw K.S."/>
            <person name="Ayouba A."/>
            <person name="Peeters M."/>
            <person name="Speede S."/>
            <person name="Shaw G.M."/>
            <person name="Bushman F.D."/>
            <person name="Brisson D."/>
            <person name="Rayner J.C."/>
            <person name="Sharp P.M."/>
            <person name="Hahn B.H."/>
        </authorList>
    </citation>
    <scope>NUCLEOTIDE SEQUENCE [LARGE SCALE GENOMIC DNA]</scope>
    <source>
        <strain evidence="4 5">SY75</strain>
    </source>
</reference>
<feature type="transmembrane region" description="Helical" evidence="2">
    <location>
        <begin position="38"/>
        <end position="56"/>
    </location>
</feature>
<dbReference type="VEuPathDB" id="PlasmoDB:PGSY75_API02300"/>
<dbReference type="PROSITE" id="PS50881">
    <property type="entry name" value="S5_DSRBD"/>
    <property type="match status" value="1"/>
</dbReference>
<name>A0A151LX67_9APIC</name>
<dbReference type="GO" id="GO:0005840">
    <property type="term" value="C:ribosome"/>
    <property type="evidence" value="ECO:0007669"/>
    <property type="project" value="UniProtKB-KW"/>
</dbReference>
<dbReference type="EMBL" id="LVLB01000001">
    <property type="protein sequence ID" value="KYO03784.1"/>
    <property type="molecule type" value="Genomic_DNA"/>
</dbReference>
<dbReference type="SUPFAM" id="SSF54768">
    <property type="entry name" value="dsRNA-binding domain-like"/>
    <property type="match status" value="1"/>
</dbReference>
<evidence type="ECO:0000259" key="3">
    <source>
        <dbReference type="PROSITE" id="PS50881"/>
    </source>
</evidence>
<comment type="caution">
    <text evidence="4">The sequence shown here is derived from an EMBL/GenBank/DDBJ whole genome shotgun (WGS) entry which is preliminary data.</text>
</comment>
<proteinExistence type="predicted"/>